<gene>
    <name evidence="3" type="ORF">DICPUDRAFT_82682</name>
</gene>
<dbReference type="Pfam" id="PF04266">
    <property type="entry name" value="ASCH"/>
    <property type="match status" value="1"/>
</dbReference>
<dbReference type="VEuPathDB" id="AmoebaDB:DICPUDRAFT_82682"/>
<dbReference type="InParanoid" id="F0ZX90"/>
<dbReference type="SMART" id="SM01022">
    <property type="entry name" value="ASCH"/>
    <property type="match status" value="1"/>
</dbReference>
<dbReference type="PANTHER" id="PTHR38088">
    <property type="entry name" value="UCP029143 FAMILY PROTEIN"/>
    <property type="match status" value="1"/>
</dbReference>
<dbReference type="SUPFAM" id="SSF88697">
    <property type="entry name" value="PUA domain-like"/>
    <property type="match status" value="1"/>
</dbReference>
<keyword evidence="1" id="KW-0378">Hydrolase</keyword>
<keyword evidence="4" id="KW-1185">Reference proteome</keyword>
<reference evidence="4" key="1">
    <citation type="journal article" date="2011" name="Genome Biol.">
        <title>Comparative genomics of the social amoebae Dictyostelium discoideum and Dictyostelium purpureum.</title>
        <authorList>
            <consortium name="US DOE Joint Genome Institute (JGI-PGF)"/>
            <person name="Sucgang R."/>
            <person name="Kuo A."/>
            <person name="Tian X."/>
            <person name="Salerno W."/>
            <person name="Parikh A."/>
            <person name="Feasley C.L."/>
            <person name="Dalin E."/>
            <person name="Tu H."/>
            <person name="Huang E."/>
            <person name="Barry K."/>
            <person name="Lindquist E."/>
            <person name="Shapiro H."/>
            <person name="Bruce D."/>
            <person name="Schmutz J."/>
            <person name="Salamov A."/>
            <person name="Fey P."/>
            <person name="Gaudet P."/>
            <person name="Anjard C."/>
            <person name="Babu M.M."/>
            <person name="Basu S."/>
            <person name="Bushmanova Y."/>
            <person name="van der Wel H."/>
            <person name="Katoh-Kurasawa M."/>
            <person name="Dinh C."/>
            <person name="Coutinho P.M."/>
            <person name="Saito T."/>
            <person name="Elias M."/>
            <person name="Schaap P."/>
            <person name="Kay R.R."/>
            <person name="Henrissat B."/>
            <person name="Eichinger L."/>
            <person name="Rivero F."/>
            <person name="Putnam N.H."/>
            <person name="West C.M."/>
            <person name="Loomis W.F."/>
            <person name="Chisholm R.L."/>
            <person name="Shaulsky G."/>
            <person name="Strassmann J.E."/>
            <person name="Queller D.C."/>
            <person name="Kuspa A."/>
            <person name="Grigoriev I.V."/>
        </authorList>
    </citation>
    <scope>NUCLEOTIDE SEQUENCE [LARGE SCALE GENOMIC DNA]</scope>
    <source>
        <strain evidence="4">QSDP1</strain>
    </source>
</reference>
<dbReference type="PANTHER" id="PTHR38088:SF2">
    <property type="entry name" value="UCP029143 FAMILY PROTEIN"/>
    <property type="match status" value="1"/>
</dbReference>
<dbReference type="GO" id="GO:0016787">
    <property type="term" value="F:hydrolase activity"/>
    <property type="evidence" value="ECO:0007669"/>
    <property type="project" value="UniProtKB-KW"/>
</dbReference>
<sequence>MKEKKITFYGRFESDILKGLKTITIRNRLESHYSKGEILNVYRYEDNVFFCTIEIDDVSTIDYNQLNDNHAKQENMTLDQLKEVINNIYPGEQSLYVLSFHLVN</sequence>
<dbReference type="HAMAP" id="MF_00684">
    <property type="entry name" value="ac4C_amidohydr"/>
    <property type="match status" value="1"/>
</dbReference>
<protein>
    <recommendedName>
        <fullName evidence="2">ASCH domain-containing protein</fullName>
    </recommendedName>
</protein>
<dbReference type="eggNOG" id="ENOG502STP3">
    <property type="taxonomic scope" value="Eukaryota"/>
</dbReference>
<evidence type="ECO:0000313" key="3">
    <source>
        <dbReference type="EMBL" id="EGC31440.1"/>
    </source>
</evidence>
<name>F0ZX90_DICPU</name>
<dbReference type="InterPro" id="IPR015947">
    <property type="entry name" value="PUA-like_sf"/>
</dbReference>
<dbReference type="OrthoDB" id="17296at2759"/>
<evidence type="ECO:0000256" key="1">
    <source>
        <dbReference type="ARBA" id="ARBA00022801"/>
    </source>
</evidence>
<dbReference type="EMBL" id="GL871254">
    <property type="protein sequence ID" value="EGC31440.1"/>
    <property type="molecule type" value="Genomic_DNA"/>
</dbReference>
<dbReference type="CDD" id="cd06552">
    <property type="entry name" value="ASCH_yqfb_like"/>
    <property type="match status" value="1"/>
</dbReference>
<proteinExistence type="inferred from homology"/>
<dbReference type="RefSeq" id="XP_003292039.1">
    <property type="nucleotide sequence ID" value="XM_003291991.1"/>
</dbReference>
<dbReference type="InterPro" id="IPR007374">
    <property type="entry name" value="ASCH_domain"/>
</dbReference>
<dbReference type="Gene3D" id="2.30.130.30">
    <property type="entry name" value="Hypothetical protein"/>
    <property type="match status" value="1"/>
</dbReference>
<feature type="domain" description="ASCH" evidence="2">
    <location>
        <begin position="6"/>
        <end position="104"/>
    </location>
</feature>
<evidence type="ECO:0000259" key="2">
    <source>
        <dbReference type="SMART" id="SM01022"/>
    </source>
</evidence>
<dbReference type="InterPro" id="IPR008314">
    <property type="entry name" value="AC4CH"/>
</dbReference>
<accession>F0ZX90</accession>
<evidence type="ECO:0000313" key="4">
    <source>
        <dbReference type="Proteomes" id="UP000001064"/>
    </source>
</evidence>
<organism evidence="3 4">
    <name type="scientific">Dictyostelium purpureum</name>
    <name type="common">Slime mold</name>
    <dbReference type="NCBI Taxonomy" id="5786"/>
    <lineage>
        <taxon>Eukaryota</taxon>
        <taxon>Amoebozoa</taxon>
        <taxon>Evosea</taxon>
        <taxon>Eumycetozoa</taxon>
        <taxon>Dictyostelia</taxon>
        <taxon>Dictyosteliales</taxon>
        <taxon>Dictyosteliaceae</taxon>
        <taxon>Dictyostelium</taxon>
    </lineage>
</organism>
<dbReference type="GeneID" id="10505787"/>
<dbReference type="AlphaFoldDB" id="F0ZX90"/>
<dbReference type="OMA" id="HARQENM"/>
<dbReference type="NCBIfam" id="NF003443">
    <property type="entry name" value="PRK04980.1"/>
    <property type="match status" value="1"/>
</dbReference>
<dbReference type="Proteomes" id="UP000001064">
    <property type="component" value="Unassembled WGS sequence"/>
</dbReference>
<dbReference type="KEGG" id="dpp:DICPUDRAFT_82682"/>
<dbReference type="PIRSF" id="PIRSF029143">
    <property type="entry name" value="UCP029143"/>
    <property type="match status" value="1"/>
</dbReference>